<protein>
    <submittedName>
        <fullName evidence="1">Uncharacterized protein</fullName>
    </submittedName>
</protein>
<dbReference type="AlphaFoldDB" id="A0A7X1ZHI9"/>
<sequence length="129" mass="15190">MNSGNKSRKLQNIFECDGREIRNQFIYAGLILAIFESFKKFILDNVEFFFCDEVSMNGRRLAFKRGEDFKKLIRDKGAGKQGQHGNKDFRAAMAFFYENGAINDFECAEWLIPLLPARSTYRRWWVPWS</sequence>
<reference evidence="1 2" key="1">
    <citation type="submission" date="2019-10" db="EMBL/GenBank/DDBJ databases">
        <title>Draft whole-genome sequence of the purple nonsulfur photosynthetic bacterium Roseospira navarrensis DSM 15114.</title>
        <authorList>
            <person name="Kyndt J.A."/>
            <person name="Meyer T.E."/>
        </authorList>
    </citation>
    <scope>NUCLEOTIDE SEQUENCE [LARGE SCALE GENOMIC DNA]</scope>
    <source>
        <strain evidence="1 2">DSM 15114</strain>
    </source>
</reference>
<evidence type="ECO:0000313" key="1">
    <source>
        <dbReference type="EMBL" id="MQX38630.1"/>
    </source>
</evidence>
<comment type="caution">
    <text evidence="1">The sequence shown here is derived from an EMBL/GenBank/DDBJ whole genome shotgun (WGS) entry which is preliminary data.</text>
</comment>
<gene>
    <name evidence="1" type="ORF">GHC57_19170</name>
</gene>
<accession>A0A7X1ZHI9</accession>
<dbReference type="OrthoDB" id="1445911at2"/>
<organism evidence="1 2">
    <name type="scientific">Roseospira navarrensis</name>
    <dbReference type="NCBI Taxonomy" id="140058"/>
    <lineage>
        <taxon>Bacteria</taxon>
        <taxon>Pseudomonadati</taxon>
        <taxon>Pseudomonadota</taxon>
        <taxon>Alphaproteobacteria</taxon>
        <taxon>Rhodospirillales</taxon>
        <taxon>Rhodospirillaceae</taxon>
        <taxon>Roseospira</taxon>
    </lineage>
</organism>
<proteinExistence type="predicted"/>
<evidence type="ECO:0000313" key="2">
    <source>
        <dbReference type="Proteomes" id="UP000434582"/>
    </source>
</evidence>
<dbReference type="EMBL" id="WIVE01000178">
    <property type="protein sequence ID" value="MQX38630.1"/>
    <property type="molecule type" value="Genomic_DNA"/>
</dbReference>
<dbReference type="Proteomes" id="UP000434582">
    <property type="component" value="Unassembled WGS sequence"/>
</dbReference>
<name>A0A7X1ZHI9_9PROT</name>
<keyword evidence="2" id="KW-1185">Reference proteome</keyword>